<dbReference type="InterPro" id="IPR040233">
    <property type="entry name" value="CCD97-like_C"/>
</dbReference>
<feature type="domain" description="CCD97-like C-terminal" evidence="2">
    <location>
        <begin position="8"/>
        <end position="185"/>
    </location>
</feature>
<sequence length="185" mass="20074">MPPPFVEGFFSEDEMKRRDPKLFHKLVGRHLDSGARLSQPMQGSLSGYLMQRLEKESEDELRGTSAGARAGTGAGVAAPAEPSADADGVPRAKRHKGDLHAGGEGPDEGEEEDGADADFGEFDGEGAASEQDPALRRAQFLKAMRERFVNGLEPGFDYAQLDEDSDLDDIVELGRDAEDKYFADE</sequence>
<evidence type="ECO:0000259" key="2">
    <source>
        <dbReference type="Pfam" id="PF09747"/>
    </source>
</evidence>
<protein>
    <recommendedName>
        <fullName evidence="2">CCD97-like C-terminal domain-containing protein</fullName>
    </recommendedName>
</protein>
<feature type="region of interest" description="Disordered" evidence="1">
    <location>
        <begin position="31"/>
        <end position="134"/>
    </location>
</feature>
<accession>A0ABN9SSQ4</accession>
<name>A0ABN9SSQ4_9DINO</name>
<dbReference type="InterPro" id="IPR018613">
    <property type="entry name" value="Ccdc97-like"/>
</dbReference>
<feature type="compositionally biased region" description="Low complexity" evidence="1">
    <location>
        <begin position="63"/>
        <end position="80"/>
    </location>
</feature>
<dbReference type="Proteomes" id="UP001189429">
    <property type="component" value="Unassembled WGS sequence"/>
</dbReference>
<feature type="compositionally biased region" description="Acidic residues" evidence="1">
    <location>
        <begin position="105"/>
        <end position="124"/>
    </location>
</feature>
<keyword evidence="4" id="KW-1185">Reference proteome</keyword>
<dbReference type="PANTHER" id="PTHR31840">
    <property type="entry name" value="COILED-COIL DOMAIN-CONTAINING PROTEIN 97"/>
    <property type="match status" value="1"/>
</dbReference>
<organism evidence="3 4">
    <name type="scientific">Prorocentrum cordatum</name>
    <dbReference type="NCBI Taxonomy" id="2364126"/>
    <lineage>
        <taxon>Eukaryota</taxon>
        <taxon>Sar</taxon>
        <taxon>Alveolata</taxon>
        <taxon>Dinophyceae</taxon>
        <taxon>Prorocentrales</taxon>
        <taxon>Prorocentraceae</taxon>
        <taxon>Prorocentrum</taxon>
    </lineage>
</organism>
<gene>
    <name evidence="3" type="ORF">PCOR1329_LOCUS32254</name>
</gene>
<dbReference type="Pfam" id="PF09747">
    <property type="entry name" value="CCD97-like_C"/>
    <property type="match status" value="1"/>
</dbReference>
<evidence type="ECO:0000256" key="1">
    <source>
        <dbReference type="SAM" id="MobiDB-lite"/>
    </source>
</evidence>
<proteinExistence type="predicted"/>
<dbReference type="EMBL" id="CAUYUJ010013002">
    <property type="protein sequence ID" value="CAK0835124.1"/>
    <property type="molecule type" value="Genomic_DNA"/>
</dbReference>
<evidence type="ECO:0000313" key="3">
    <source>
        <dbReference type="EMBL" id="CAK0835124.1"/>
    </source>
</evidence>
<reference evidence="3" key="1">
    <citation type="submission" date="2023-10" db="EMBL/GenBank/DDBJ databases">
        <authorList>
            <person name="Chen Y."/>
            <person name="Shah S."/>
            <person name="Dougan E. K."/>
            <person name="Thang M."/>
            <person name="Chan C."/>
        </authorList>
    </citation>
    <scope>NUCLEOTIDE SEQUENCE [LARGE SCALE GENOMIC DNA]</scope>
</reference>
<dbReference type="PANTHER" id="PTHR31840:SF1">
    <property type="entry name" value="COILED-COIL DOMAIN-CONTAINING PROTEIN 97"/>
    <property type="match status" value="1"/>
</dbReference>
<comment type="caution">
    <text evidence="3">The sequence shown here is derived from an EMBL/GenBank/DDBJ whole genome shotgun (WGS) entry which is preliminary data.</text>
</comment>
<evidence type="ECO:0000313" key="4">
    <source>
        <dbReference type="Proteomes" id="UP001189429"/>
    </source>
</evidence>